<dbReference type="InterPro" id="IPR011990">
    <property type="entry name" value="TPR-like_helical_dom_sf"/>
</dbReference>
<keyword evidence="6" id="KW-1185">Reference proteome</keyword>
<accession>A0A1H6B9S4</accession>
<keyword evidence="2 3" id="KW-0802">TPR repeat</keyword>
<dbReference type="Proteomes" id="UP000236728">
    <property type="component" value="Unassembled WGS sequence"/>
</dbReference>
<evidence type="ECO:0000313" key="6">
    <source>
        <dbReference type="Proteomes" id="UP000236728"/>
    </source>
</evidence>
<dbReference type="OrthoDB" id="108535at2"/>
<evidence type="ECO:0000256" key="4">
    <source>
        <dbReference type="SAM" id="SignalP"/>
    </source>
</evidence>
<gene>
    <name evidence="5" type="ORF">SAMN05421819_3617</name>
</gene>
<dbReference type="PANTHER" id="PTHR44858:SF1">
    <property type="entry name" value="UDP-N-ACETYLGLUCOSAMINE--PEPTIDE N-ACETYLGLUCOSAMINYLTRANSFERASE SPINDLY-RELATED"/>
    <property type="match status" value="1"/>
</dbReference>
<feature type="repeat" description="TPR" evidence="3">
    <location>
        <begin position="413"/>
        <end position="446"/>
    </location>
</feature>
<dbReference type="RefSeq" id="WP_103934459.1">
    <property type="nucleotide sequence ID" value="NZ_FNVA01000006.1"/>
</dbReference>
<dbReference type="PROSITE" id="PS50005">
    <property type="entry name" value="TPR"/>
    <property type="match status" value="1"/>
</dbReference>
<dbReference type="InterPro" id="IPR050498">
    <property type="entry name" value="Ycf3"/>
</dbReference>
<sequence>MWSSWKLVARSALSLAMFTSAAAVCAQSPGGRVVLVLPFENRSGNPSLNWIGDSFPYTLDKRLESARFLTISHDDRAYAYDHLGLPGDFRPSRASTIRIAQRLDANYVIVGTFNVINGQITIQARVLSVDGLQLSAPVEDGAELNRLFDAENAVAWKVARVMDPHFNVTEQTFITAGGNVPLAAFEDYIRGSNAPTPAERIQRLTAAVNLVPTYADALLALGKQQYTDRDYAAAAASLAKVPSSSRVSLEANFYLGLARFNSANYAGAEQAFATLAGQLSLPEVVNDQAVARSRQGKDAVALFQQASTADPSDEDYHYNLAVSLFRRGDTAAALREADAALKLKQNDNEAGALRARLSLAAPGTRLSSIPETVFSPVERVRRDYSETGFRQAAFQLDQMRALQLAMLPPQQRAEQYVQLGNSYLNQNLLPEAESEFQSALEADPASWSAHIGLANLRDRSGDAVSARFEALAALKVKPSAAAFLELARLDLADNMLSAAASDVTHALQLEPQNSAALAMKLTLQQRGQQIP</sequence>
<dbReference type="SUPFAM" id="SSF48452">
    <property type="entry name" value="TPR-like"/>
    <property type="match status" value="1"/>
</dbReference>
<evidence type="ECO:0000256" key="3">
    <source>
        <dbReference type="PROSITE-ProRule" id="PRU00339"/>
    </source>
</evidence>
<dbReference type="EMBL" id="FNVA01000006">
    <property type="protein sequence ID" value="SEG57155.1"/>
    <property type="molecule type" value="Genomic_DNA"/>
</dbReference>
<dbReference type="SUPFAM" id="SSF81901">
    <property type="entry name" value="HCP-like"/>
    <property type="match status" value="1"/>
</dbReference>
<dbReference type="Pfam" id="PF14559">
    <property type="entry name" value="TPR_19"/>
    <property type="match status" value="1"/>
</dbReference>
<feature type="chain" id="PRO_5009293616" evidence="4">
    <location>
        <begin position="23"/>
        <end position="531"/>
    </location>
</feature>
<organism evidence="5 6">
    <name type="scientific">Bryocella elongata</name>
    <dbReference type="NCBI Taxonomy" id="863522"/>
    <lineage>
        <taxon>Bacteria</taxon>
        <taxon>Pseudomonadati</taxon>
        <taxon>Acidobacteriota</taxon>
        <taxon>Terriglobia</taxon>
        <taxon>Terriglobales</taxon>
        <taxon>Acidobacteriaceae</taxon>
        <taxon>Bryocella</taxon>
    </lineage>
</organism>
<dbReference type="PANTHER" id="PTHR44858">
    <property type="entry name" value="TETRATRICOPEPTIDE REPEAT PROTEIN 6"/>
    <property type="match status" value="1"/>
</dbReference>
<feature type="signal peptide" evidence="4">
    <location>
        <begin position="1"/>
        <end position="22"/>
    </location>
</feature>
<dbReference type="Gene3D" id="1.25.40.10">
    <property type="entry name" value="Tetratricopeptide repeat domain"/>
    <property type="match status" value="3"/>
</dbReference>
<keyword evidence="1" id="KW-0677">Repeat</keyword>
<dbReference type="SMART" id="SM00028">
    <property type="entry name" value="TPR"/>
    <property type="match status" value="4"/>
</dbReference>
<dbReference type="AlphaFoldDB" id="A0A1H6B9S4"/>
<protein>
    <submittedName>
        <fullName evidence="5">Tetratricopeptide repeat-containing protein</fullName>
    </submittedName>
</protein>
<dbReference type="InterPro" id="IPR019734">
    <property type="entry name" value="TPR_rpt"/>
</dbReference>
<reference evidence="5 6" key="1">
    <citation type="submission" date="2016-10" db="EMBL/GenBank/DDBJ databases">
        <authorList>
            <person name="de Groot N.N."/>
        </authorList>
    </citation>
    <scope>NUCLEOTIDE SEQUENCE [LARGE SCALE GENOMIC DNA]</scope>
    <source>
        <strain evidence="5 6">DSM 22489</strain>
    </source>
</reference>
<evidence type="ECO:0000256" key="2">
    <source>
        <dbReference type="ARBA" id="ARBA00022803"/>
    </source>
</evidence>
<evidence type="ECO:0000256" key="1">
    <source>
        <dbReference type="ARBA" id="ARBA00022737"/>
    </source>
</evidence>
<keyword evidence="4" id="KW-0732">Signal</keyword>
<name>A0A1H6B9S4_9BACT</name>
<dbReference type="Pfam" id="PF13432">
    <property type="entry name" value="TPR_16"/>
    <property type="match status" value="1"/>
</dbReference>
<evidence type="ECO:0000313" key="5">
    <source>
        <dbReference type="EMBL" id="SEG57155.1"/>
    </source>
</evidence>
<proteinExistence type="predicted"/>